<evidence type="ECO:0000256" key="3">
    <source>
        <dbReference type="ARBA" id="ARBA00012513"/>
    </source>
</evidence>
<protein>
    <recommendedName>
        <fullName evidence="3">non-specific serine/threonine protein kinase</fullName>
        <ecNumber evidence="3">2.7.11.1</ecNumber>
    </recommendedName>
</protein>
<evidence type="ECO:0000256" key="19">
    <source>
        <dbReference type="PROSITE-ProRule" id="PRU10141"/>
    </source>
</evidence>
<dbReference type="Gene3D" id="1.10.510.10">
    <property type="entry name" value="Transferase(Phosphotransferase) domain 1"/>
    <property type="match status" value="1"/>
</dbReference>
<feature type="region of interest" description="Disordered" evidence="20">
    <location>
        <begin position="1835"/>
        <end position="1893"/>
    </location>
</feature>
<dbReference type="SUPFAM" id="SSF52058">
    <property type="entry name" value="L domain-like"/>
    <property type="match status" value="1"/>
</dbReference>
<sequence length="1893" mass="209888">MVEFYISFDRCEDKVRYSFISHLSAAFHRRGISSFVGGSDPEADGSSKPCLEKSKACVVVFSEQYSSSKPCLEELVKVTERRRNDGGLAVVPVFYRATKSSVKKLIWKSNDLTNEWRSALLQVVDLPGHESHATQSDSDLVEEIVADVREKLNATENIGMHSKLLKIENLLRKKPCGVRRIGLWGMAGIGKTALAKAIFDQMSCDYEASCFVKDFHKEFHDKGLYSLLEEHFGKTLREEFGVNSPVTRPILLRKVLGHKRVLVVLDDVRKCLDAESFLGGLNWFSPGSLIIITSRDKQVFSLCQVEQIYEVPGLNEDEAMKLFSRFAFGKDIKHENLQKLLPKVIEYADGNPLALKYYGRKTRDNPKEELEMLKRIKLCHSRKLVDVQELQSARNIEVIDLQGCTRLERFIDTCHFHHLQVINLSGCIKIKSFPKVPLNIEELYLKKTGIRSIPTVTLSSQDNIITYHHGGHKFFDLEDSIMVYLEHLKVLDLSRCIELEDIQVIPKNLKKLYLGGTSIQELPSLVHLSELVVLDLENCKQLQKIPLRLSTLTSLAVLNLSGCSELEDMEDINLPRNLEELYLAGTAIQEVPSSITYLSELVILDFQNCKRLRRLPMEISNLKSLVTLKLPRLFTVETGMSNLISDFNENVCQRQDYLPQPRLLPSSRLLHGLVPRFYALVSLSLCNSSLMHIPEEICSLATVTVLDLSRNGFRKIPESIKQLSKLHSLRLRHCRNLRSLPELPQSLKLLNVHGCVSLESVSWGSEHFPSHYTFNNCFNKSPEVARKRVAKGLAKVSSIGKEHEQELIKALAFSICAPADANQTSSYNLRTGSFAMVELTSFLRNTLLGFAIFVVVTFVDDSHNNAGLGVRCISTWKSKRKVISKMEKVFRCWGPREAPEVQRDHMFVFYEDAEMHRSVGGGEGNESSVLADQVEFEFQAVSGRNKVLGGSSVVSECDVCVMTAATGAASLSVISASKDMSLSRKHSPKLSSLLDREETMTFTEGRSLLSLLLLLLLLSVTTLISAADYTPTDKILLNCGGSSDLTDTDNRTWIPDVKSKFLSSSGDSKTSPAATQDPSVPTVPYMSARIFRSPFTYSFPVASGRKFVRLYLYPNSYDGLNATNSLFSLSSGPYTLLKNFSAAQTSQALNYAYIIKEFVVNVEGGTLNMTFTPESTPSNAYAFVNGIEVTSMPDIYSSTDGTLTVVGTSGGVTIDNTTALENVYRLNVGGNDISPSADTGLFRSWHDDQDYIFAASLGIPETADPNMTIQYPTGTPSYIAPADVYSTARSMGPTAQVNLNYNLTWVFSVDSGFSYLVRLHFCEVSANINKINQRVFTIYLNNQTAEPAADVAGWTGGNGIALHKDYVVIPPEGKGQQDLWLALHPNPITKPQYYDSILNGVEIFKMNSSDGNLAGTNPLPGPKVTADPSKVLQQRTSHTKSHTAVVAGAASGAVVLGLIVGFFAMAAYRRRKSGEYQPASDATSGWLPLSLYGNSHSAGSGKTNTTGSYASSLPSNLCRHFSFAEIKAATKNFDESRVLGVGGFGKVYRGEIDGGTTKVAIKRGNPMSEQGVHEFQTEIEMLSKLRHRHLVSLIGYCEENCEMILVYDYMAHGTMREHLYKTQNAPLSWKQRLEICIGAARGLHYLHTGAKHTIIHRDVKTTNILLDEKWVAKVSDFGLSKTGPALDHTHVSTVVKGSFGYLDPEYFRRQQLTDKSDVYSFGVVLFEALCARPALNPTLAKEQVSLAEWAPYCYKKGMLDQIVDPHLKGKITPECFKKFAETAMKCVLDQGIERPSMGDVLWNLEFALQLQESAEESGKGICSEMDMDEIKYDDGNCKGKNNDKGSDVYEGNVTDSRSSGIDMSIGGRSLASDDSDGLTPSAVFSQIMNPKGR</sequence>
<dbReference type="Gene3D" id="3.30.200.20">
    <property type="entry name" value="Phosphorylase Kinase, domain 1"/>
    <property type="match status" value="1"/>
</dbReference>
<dbReference type="SUPFAM" id="SSF56112">
    <property type="entry name" value="Protein kinase-like (PK-like)"/>
    <property type="match status" value="1"/>
</dbReference>
<evidence type="ECO:0000313" key="24">
    <source>
        <dbReference type="EMBL" id="KAH0864775.1"/>
    </source>
</evidence>
<comment type="caution">
    <text evidence="24">The sequence shown here is derived from an EMBL/GenBank/DDBJ whole genome shotgun (WGS) entry which is preliminary data.</text>
</comment>
<dbReference type="Pfam" id="PF23286">
    <property type="entry name" value="LRR_13"/>
    <property type="match status" value="1"/>
</dbReference>
<evidence type="ECO:0000256" key="7">
    <source>
        <dbReference type="ARBA" id="ARBA00022692"/>
    </source>
</evidence>
<evidence type="ECO:0000256" key="4">
    <source>
        <dbReference type="ARBA" id="ARBA00022527"/>
    </source>
</evidence>
<feature type="domain" description="TIR" evidence="23">
    <location>
        <begin position="1"/>
        <end position="152"/>
    </location>
</feature>
<keyword evidence="4" id="KW-0723">Serine/threonine-protein kinase</keyword>
<dbReference type="SMART" id="SM00220">
    <property type="entry name" value="S_TKc"/>
    <property type="match status" value="1"/>
</dbReference>
<dbReference type="InterPro" id="IPR035897">
    <property type="entry name" value="Toll_tir_struct_dom_sf"/>
</dbReference>
<evidence type="ECO:0000256" key="6">
    <source>
        <dbReference type="ARBA" id="ARBA00022679"/>
    </source>
</evidence>
<evidence type="ECO:0000256" key="20">
    <source>
        <dbReference type="SAM" id="MobiDB-lite"/>
    </source>
</evidence>
<comment type="subcellular location">
    <subcellularLocation>
        <location evidence="1">Membrane</location>
        <topology evidence="1">Single-pass type I membrane protein</topology>
    </subcellularLocation>
</comment>
<feature type="compositionally biased region" description="Basic and acidic residues" evidence="20">
    <location>
        <begin position="1835"/>
        <end position="1847"/>
    </location>
</feature>
<dbReference type="InterPro" id="IPR032675">
    <property type="entry name" value="LRR_dom_sf"/>
</dbReference>
<evidence type="ECO:0000256" key="8">
    <source>
        <dbReference type="ARBA" id="ARBA00022729"/>
    </source>
</evidence>
<dbReference type="PROSITE" id="PS00108">
    <property type="entry name" value="PROTEIN_KINASE_ST"/>
    <property type="match status" value="1"/>
</dbReference>
<keyword evidence="5" id="KW-0433">Leucine-rich repeat</keyword>
<dbReference type="Proteomes" id="UP000824890">
    <property type="component" value="Unassembled WGS sequence"/>
</dbReference>
<evidence type="ECO:0000256" key="1">
    <source>
        <dbReference type="ARBA" id="ARBA00004479"/>
    </source>
</evidence>
<feature type="binding site" evidence="19">
    <location>
        <position position="1562"/>
    </location>
    <ligand>
        <name>ATP</name>
        <dbReference type="ChEBI" id="CHEBI:30616"/>
    </ligand>
</feature>
<dbReference type="SUPFAM" id="SSF52200">
    <property type="entry name" value="Toll/Interleukin receptor TIR domain"/>
    <property type="match status" value="1"/>
</dbReference>
<keyword evidence="11" id="KW-0418">Kinase</keyword>
<evidence type="ECO:0000259" key="22">
    <source>
        <dbReference type="PROSITE" id="PS50011"/>
    </source>
</evidence>
<feature type="transmembrane region" description="Helical" evidence="21">
    <location>
        <begin position="1444"/>
        <end position="1468"/>
    </location>
</feature>
<dbReference type="InterPro" id="IPR058546">
    <property type="entry name" value="RPS4B/Roq1-like_LRR"/>
</dbReference>
<dbReference type="Pfam" id="PF01582">
    <property type="entry name" value="TIR"/>
    <property type="match status" value="1"/>
</dbReference>
<dbReference type="SMART" id="SM00255">
    <property type="entry name" value="TIR"/>
    <property type="match status" value="1"/>
</dbReference>
<keyword evidence="14 21" id="KW-1133">Transmembrane helix</keyword>
<evidence type="ECO:0000256" key="2">
    <source>
        <dbReference type="ARBA" id="ARBA00008171"/>
    </source>
</evidence>
<feature type="transmembrane region" description="Helical" evidence="21">
    <location>
        <begin position="1008"/>
        <end position="1027"/>
    </location>
</feature>
<evidence type="ECO:0000313" key="25">
    <source>
        <dbReference type="Proteomes" id="UP000824890"/>
    </source>
</evidence>
<dbReference type="PRINTS" id="PR00364">
    <property type="entry name" value="DISEASERSIST"/>
</dbReference>
<dbReference type="InterPro" id="IPR000157">
    <property type="entry name" value="TIR_dom"/>
</dbReference>
<dbReference type="InterPro" id="IPR008271">
    <property type="entry name" value="Ser/Thr_kinase_AS"/>
</dbReference>
<dbReference type="InterPro" id="IPR024788">
    <property type="entry name" value="Malectin-like_Carb-bd_dom"/>
</dbReference>
<reference evidence="24 25" key="1">
    <citation type="submission" date="2021-05" db="EMBL/GenBank/DDBJ databases">
        <title>Genome Assembly of Synthetic Allotetraploid Brassica napus Reveals Homoeologous Exchanges between Subgenomes.</title>
        <authorList>
            <person name="Davis J.T."/>
        </authorList>
    </citation>
    <scope>NUCLEOTIDE SEQUENCE [LARGE SCALE GENOMIC DNA]</scope>
    <source>
        <strain evidence="25">cv. Da-Ae</strain>
        <tissue evidence="24">Seedling</tissue>
    </source>
</reference>
<comment type="catalytic activity">
    <reaction evidence="17">
        <text>L-threonyl-[protein] + ATP = O-phospho-L-threonyl-[protein] + ADP + H(+)</text>
        <dbReference type="Rhea" id="RHEA:46608"/>
        <dbReference type="Rhea" id="RHEA-COMP:11060"/>
        <dbReference type="Rhea" id="RHEA-COMP:11605"/>
        <dbReference type="ChEBI" id="CHEBI:15378"/>
        <dbReference type="ChEBI" id="CHEBI:30013"/>
        <dbReference type="ChEBI" id="CHEBI:30616"/>
        <dbReference type="ChEBI" id="CHEBI:61977"/>
        <dbReference type="ChEBI" id="CHEBI:456216"/>
        <dbReference type="EC" id="2.7.11.1"/>
    </reaction>
</comment>
<evidence type="ECO:0000256" key="21">
    <source>
        <dbReference type="SAM" id="Phobius"/>
    </source>
</evidence>
<dbReference type="InterPro" id="IPR000719">
    <property type="entry name" value="Prot_kinase_dom"/>
</dbReference>
<dbReference type="InterPro" id="IPR027417">
    <property type="entry name" value="P-loop_NTPase"/>
</dbReference>
<evidence type="ECO:0000256" key="10">
    <source>
        <dbReference type="ARBA" id="ARBA00022741"/>
    </source>
</evidence>
<dbReference type="Gene3D" id="3.40.50.10140">
    <property type="entry name" value="Toll/interleukin-1 receptor homology (TIR) domain"/>
    <property type="match status" value="1"/>
</dbReference>
<keyword evidence="15 21" id="KW-0472">Membrane</keyword>
<accession>A0ABQ7Y9C0</accession>
<dbReference type="PANTHER" id="PTHR34590">
    <property type="entry name" value="OS03G0124300 PROTEIN-RELATED"/>
    <property type="match status" value="1"/>
</dbReference>
<dbReference type="SUPFAM" id="SSF52540">
    <property type="entry name" value="P-loop containing nucleoside triphosphate hydrolases"/>
    <property type="match status" value="1"/>
</dbReference>
<dbReference type="EC" id="2.7.11.1" evidence="3"/>
<dbReference type="InterPro" id="IPR002182">
    <property type="entry name" value="NB-ARC"/>
</dbReference>
<dbReference type="Gene3D" id="3.40.50.300">
    <property type="entry name" value="P-loop containing nucleotide triphosphate hydrolases"/>
    <property type="match status" value="1"/>
</dbReference>
<evidence type="ECO:0000256" key="5">
    <source>
        <dbReference type="ARBA" id="ARBA00022614"/>
    </source>
</evidence>
<evidence type="ECO:0000256" key="11">
    <source>
        <dbReference type="ARBA" id="ARBA00022777"/>
    </source>
</evidence>
<dbReference type="Pfam" id="PF07714">
    <property type="entry name" value="PK_Tyr_Ser-Thr"/>
    <property type="match status" value="1"/>
</dbReference>
<dbReference type="InterPro" id="IPR017441">
    <property type="entry name" value="Protein_kinase_ATP_BS"/>
</dbReference>
<dbReference type="PANTHER" id="PTHR34590:SF5">
    <property type="entry name" value="OS04G0586500 PROTEIN"/>
    <property type="match status" value="1"/>
</dbReference>
<keyword evidence="25" id="KW-1185">Reference proteome</keyword>
<proteinExistence type="inferred from homology"/>
<gene>
    <name evidence="24" type="ORF">HID58_081986</name>
</gene>
<evidence type="ECO:0000256" key="14">
    <source>
        <dbReference type="ARBA" id="ARBA00022989"/>
    </source>
</evidence>
<evidence type="ECO:0000256" key="13">
    <source>
        <dbReference type="ARBA" id="ARBA00022840"/>
    </source>
</evidence>
<evidence type="ECO:0000256" key="16">
    <source>
        <dbReference type="ARBA" id="ARBA00023180"/>
    </source>
</evidence>
<dbReference type="Pfam" id="PF00931">
    <property type="entry name" value="NB-ARC"/>
    <property type="match status" value="1"/>
</dbReference>
<evidence type="ECO:0000256" key="18">
    <source>
        <dbReference type="ARBA" id="ARBA00048679"/>
    </source>
</evidence>
<keyword evidence="10 19" id="KW-0547">Nucleotide-binding</keyword>
<dbReference type="InterPro" id="IPR001245">
    <property type="entry name" value="Ser-Thr/Tyr_kinase_cat_dom"/>
</dbReference>
<evidence type="ECO:0000256" key="9">
    <source>
        <dbReference type="ARBA" id="ARBA00022737"/>
    </source>
</evidence>
<dbReference type="Pfam" id="PF12819">
    <property type="entry name" value="Malectin_like"/>
    <property type="match status" value="1"/>
</dbReference>
<keyword evidence="16" id="KW-0325">Glycoprotein</keyword>
<dbReference type="Gene3D" id="1.10.8.430">
    <property type="entry name" value="Helical domain of apoptotic protease-activating factors"/>
    <property type="match status" value="1"/>
</dbReference>
<dbReference type="PROSITE" id="PS00107">
    <property type="entry name" value="PROTEIN_KINASE_ATP"/>
    <property type="match status" value="1"/>
</dbReference>
<evidence type="ECO:0000256" key="15">
    <source>
        <dbReference type="ARBA" id="ARBA00023136"/>
    </source>
</evidence>
<keyword evidence="7 21" id="KW-0812">Transmembrane</keyword>
<dbReference type="PROSITE" id="PS51450">
    <property type="entry name" value="LRR"/>
    <property type="match status" value="1"/>
</dbReference>
<dbReference type="InterPro" id="IPR011009">
    <property type="entry name" value="Kinase-like_dom_sf"/>
</dbReference>
<dbReference type="CDD" id="cd14066">
    <property type="entry name" value="STKc_IRAK"/>
    <property type="match status" value="1"/>
</dbReference>
<name>A0ABQ7Y9C0_BRANA</name>
<dbReference type="Gene3D" id="3.80.10.10">
    <property type="entry name" value="Ribonuclease Inhibitor"/>
    <property type="match status" value="2"/>
</dbReference>
<keyword evidence="8" id="KW-0732">Signal</keyword>
<comment type="similarity">
    <text evidence="2">Belongs to the protein kinase superfamily. TKL Ser/Thr protein kinase family. ROCO subfamily.</text>
</comment>
<keyword evidence="12" id="KW-0611">Plant defense</keyword>
<dbReference type="PROSITE" id="PS50011">
    <property type="entry name" value="PROTEIN_KINASE_DOM"/>
    <property type="match status" value="1"/>
</dbReference>
<evidence type="ECO:0000256" key="17">
    <source>
        <dbReference type="ARBA" id="ARBA00047899"/>
    </source>
</evidence>
<feature type="compositionally biased region" description="Polar residues" evidence="20">
    <location>
        <begin position="1882"/>
        <end position="1893"/>
    </location>
</feature>
<dbReference type="InterPro" id="IPR042197">
    <property type="entry name" value="Apaf_helical"/>
</dbReference>
<organism evidence="24 25">
    <name type="scientific">Brassica napus</name>
    <name type="common">Rape</name>
    <dbReference type="NCBI Taxonomy" id="3708"/>
    <lineage>
        <taxon>Eukaryota</taxon>
        <taxon>Viridiplantae</taxon>
        <taxon>Streptophyta</taxon>
        <taxon>Embryophyta</taxon>
        <taxon>Tracheophyta</taxon>
        <taxon>Spermatophyta</taxon>
        <taxon>Magnoliopsida</taxon>
        <taxon>eudicotyledons</taxon>
        <taxon>Gunneridae</taxon>
        <taxon>Pentapetalae</taxon>
        <taxon>rosids</taxon>
        <taxon>malvids</taxon>
        <taxon>Brassicales</taxon>
        <taxon>Brassicaceae</taxon>
        <taxon>Brassiceae</taxon>
        <taxon>Brassica</taxon>
    </lineage>
</organism>
<dbReference type="InterPro" id="IPR001611">
    <property type="entry name" value="Leu-rich_rpt"/>
</dbReference>
<dbReference type="Gene3D" id="2.60.120.430">
    <property type="entry name" value="Galactose-binding lectin"/>
    <property type="match status" value="2"/>
</dbReference>
<dbReference type="EMBL" id="JAGKQM010000018">
    <property type="protein sequence ID" value="KAH0864775.1"/>
    <property type="molecule type" value="Genomic_DNA"/>
</dbReference>
<evidence type="ECO:0000259" key="23">
    <source>
        <dbReference type="PROSITE" id="PS50104"/>
    </source>
</evidence>
<dbReference type="PROSITE" id="PS50104">
    <property type="entry name" value="TIR"/>
    <property type="match status" value="1"/>
</dbReference>
<evidence type="ECO:0000256" key="12">
    <source>
        <dbReference type="ARBA" id="ARBA00022821"/>
    </source>
</evidence>
<dbReference type="InterPro" id="IPR045272">
    <property type="entry name" value="ANXUR1/2-like"/>
</dbReference>
<keyword evidence="6" id="KW-0808">Transferase</keyword>
<comment type="catalytic activity">
    <reaction evidence="18">
        <text>L-seryl-[protein] + ATP = O-phospho-L-seryl-[protein] + ADP + H(+)</text>
        <dbReference type="Rhea" id="RHEA:17989"/>
        <dbReference type="Rhea" id="RHEA-COMP:9863"/>
        <dbReference type="Rhea" id="RHEA-COMP:11604"/>
        <dbReference type="ChEBI" id="CHEBI:15378"/>
        <dbReference type="ChEBI" id="CHEBI:29999"/>
        <dbReference type="ChEBI" id="CHEBI:30616"/>
        <dbReference type="ChEBI" id="CHEBI:83421"/>
        <dbReference type="ChEBI" id="CHEBI:456216"/>
        <dbReference type="EC" id="2.7.11.1"/>
    </reaction>
</comment>
<keyword evidence="9" id="KW-0677">Repeat</keyword>
<feature type="domain" description="Protein kinase" evidence="22">
    <location>
        <begin position="1533"/>
        <end position="1807"/>
    </location>
</feature>
<keyword evidence="13 19" id="KW-0067">ATP-binding</keyword>